<gene>
    <name evidence="1" type="ORF">LWC34_26950</name>
</gene>
<dbReference type="InterPro" id="IPR013320">
    <property type="entry name" value="ConA-like_dom_sf"/>
</dbReference>
<evidence type="ECO:0000313" key="1">
    <source>
        <dbReference type="EMBL" id="MCE7006438.1"/>
    </source>
</evidence>
<dbReference type="RefSeq" id="WP_233727907.1">
    <property type="nucleotide sequence ID" value="NZ_JAJVCN010000002.1"/>
</dbReference>
<comment type="caution">
    <text evidence="1">The sequence shown here is derived from an EMBL/GenBank/DDBJ whole genome shotgun (WGS) entry which is preliminary data.</text>
</comment>
<keyword evidence="2" id="KW-1185">Reference proteome</keyword>
<dbReference type="Proteomes" id="UP001521150">
    <property type="component" value="Unassembled WGS sequence"/>
</dbReference>
<reference evidence="1 2" key="1">
    <citation type="submission" date="2021-12" db="EMBL/GenBank/DDBJ databases">
        <title>Genome sequence of Kibdelosporangium philippinense ATCC 49844.</title>
        <authorList>
            <person name="Fedorov E.A."/>
            <person name="Omeragic M."/>
            <person name="Shalygina K.F."/>
            <person name="Maclea K.S."/>
        </authorList>
    </citation>
    <scope>NUCLEOTIDE SEQUENCE [LARGE SCALE GENOMIC DNA]</scope>
    <source>
        <strain evidence="1 2">ATCC 49844</strain>
    </source>
</reference>
<sequence length="167" mass="17915">MRIFGLALKSTMACEATMVFRERRVSVRSGVQQTTVMGWVKMTGQSPSPNSGSANPNDFYGAIGIAGVLSGNSDDHAVRALLELIQVDGVMKVVALGRRIDGSASQTFAATEDWRTILPQNEWVFLTATFDFNTGKMALFKNGNALPGSYVVPGDPWEVGTGQGPRS</sequence>
<name>A0ABS8ZJ00_9PSEU</name>
<accession>A0ABS8ZJ00</accession>
<dbReference type="EMBL" id="JAJVCN010000002">
    <property type="protein sequence ID" value="MCE7006438.1"/>
    <property type="molecule type" value="Genomic_DNA"/>
</dbReference>
<evidence type="ECO:0000313" key="2">
    <source>
        <dbReference type="Proteomes" id="UP001521150"/>
    </source>
</evidence>
<organism evidence="1 2">
    <name type="scientific">Kibdelosporangium philippinense</name>
    <dbReference type="NCBI Taxonomy" id="211113"/>
    <lineage>
        <taxon>Bacteria</taxon>
        <taxon>Bacillati</taxon>
        <taxon>Actinomycetota</taxon>
        <taxon>Actinomycetes</taxon>
        <taxon>Pseudonocardiales</taxon>
        <taxon>Pseudonocardiaceae</taxon>
        <taxon>Kibdelosporangium</taxon>
    </lineage>
</organism>
<proteinExistence type="predicted"/>
<protein>
    <submittedName>
        <fullName evidence="1">Uncharacterized protein</fullName>
    </submittedName>
</protein>
<dbReference type="SUPFAM" id="SSF49899">
    <property type="entry name" value="Concanavalin A-like lectins/glucanases"/>
    <property type="match status" value="1"/>
</dbReference>
<dbReference type="Gene3D" id="2.60.120.200">
    <property type="match status" value="1"/>
</dbReference>